<protein>
    <submittedName>
        <fullName evidence="4">Tetratricopeptide repeat protein</fullName>
    </submittedName>
</protein>
<keyword evidence="5" id="KW-1185">Reference proteome</keyword>
<organism evidence="4 5">
    <name type="scientific">Shewanella submarina</name>
    <dbReference type="NCBI Taxonomy" id="2016376"/>
    <lineage>
        <taxon>Bacteria</taxon>
        <taxon>Pseudomonadati</taxon>
        <taxon>Pseudomonadota</taxon>
        <taxon>Gammaproteobacteria</taxon>
        <taxon>Alteromonadales</taxon>
        <taxon>Shewanellaceae</taxon>
        <taxon>Shewanella</taxon>
    </lineage>
</organism>
<dbReference type="PANTHER" id="PTHR45586:SF1">
    <property type="entry name" value="LIPOPOLYSACCHARIDE ASSEMBLY PROTEIN B"/>
    <property type="match status" value="1"/>
</dbReference>
<dbReference type="SUPFAM" id="SSF48452">
    <property type="entry name" value="TPR-like"/>
    <property type="match status" value="1"/>
</dbReference>
<evidence type="ECO:0000256" key="2">
    <source>
        <dbReference type="ARBA" id="ARBA00022803"/>
    </source>
</evidence>
<dbReference type="PANTHER" id="PTHR45586">
    <property type="entry name" value="TPR REPEAT-CONTAINING PROTEIN PA4667"/>
    <property type="match status" value="1"/>
</dbReference>
<dbReference type="RefSeq" id="WP_248935245.1">
    <property type="nucleotide sequence ID" value="NZ_JAKILF010000002.1"/>
</dbReference>
<keyword evidence="2" id="KW-0802">TPR repeat</keyword>
<accession>A0ABV7GB02</accession>
<evidence type="ECO:0000313" key="4">
    <source>
        <dbReference type="EMBL" id="MFC3137481.1"/>
    </source>
</evidence>
<name>A0ABV7GB02_9GAMM</name>
<dbReference type="EMBL" id="JBHRTD010000006">
    <property type="protein sequence ID" value="MFC3137481.1"/>
    <property type="molecule type" value="Genomic_DNA"/>
</dbReference>
<dbReference type="InterPro" id="IPR011990">
    <property type="entry name" value="TPR-like_helical_dom_sf"/>
</dbReference>
<proteinExistence type="predicted"/>
<gene>
    <name evidence="4" type="ORF">ACFOE0_04675</name>
</gene>
<dbReference type="InterPro" id="IPR051012">
    <property type="entry name" value="CellSynth/LPSAsmb/PSIAsmb"/>
</dbReference>
<evidence type="ECO:0000256" key="3">
    <source>
        <dbReference type="SAM" id="SignalP"/>
    </source>
</evidence>
<keyword evidence="1" id="KW-0677">Repeat</keyword>
<dbReference type="SMART" id="SM00028">
    <property type="entry name" value="TPR"/>
    <property type="match status" value="4"/>
</dbReference>
<keyword evidence="3" id="KW-0732">Signal</keyword>
<dbReference type="PROSITE" id="PS51257">
    <property type="entry name" value="PROKAR_LIPOPROTEIN"/>
    <property type="match status" value="1"/>
</dbReference>
<dbReference type="Pfam" id="PF13181">
    <property type="entry name" value="TPR_8"/>
    <property type="match status" value="1"/>
</dbReference>
<feature type="chain" id="PRO_5047381050" evidence="3">
    <location>
        <begin position="21"/>
        <end position="391"/>
    </location>
</feature>
<evidence type="ECO:0000256" key="1">
    <source>
        <dbReference type="ARBA" id="ARBA00022737"/>
    </source>
</evidence>
<dbReference type="Gene3D" id="1.25.40.10">
    <property type="entry name" value="Tetratricopeptide repeat domain"/>
    <property type="match status" value="2"/>
</dbReference>
<sequence>MLLRVLTLLTVVMLAGCQSAQTPVYRAQVESLFLDQHFDTEQVLPAADTIFKLPPSVASEVRRRYERDKLGYKSSHNAHEWLSEFIRERDGGFEYRDHLTRGATETYARREGNCLSLVLLTTALADTLNVPVQYQEVEVQPIWDKWGQFYLINGHINIKLYAPESSTSLTFASRSILVDFLPERAIRGYTSHRINRSTVTAMFYNNLAAEALVNGDLDRAYALTKASLQFKPDFISAINTLGVVYRRAGMDGEAERVYRYAMALPGDHLNPMSNLALLLGEQGRLEEWSQIHRKLELARIRNPFYYFDMAEEAYTRKAYSEAVDWYRRAVKLADYQPEFFLGLSKSYWQLGDRDRAEFNMSRAIKLATDEEDKQRYQYKLKAMKNYANRSI</sequence>
<reference evidence="5" key="1">
    <citation type="journal article" date="2019" name="Int. J. Syst. Evol. Microbiol.">
        <title>The Global Catalogue of Microorganisms (GCM) 10K type strain sequencing project: providing services to taxonomists for standard genome sequencing and annotation.</title>
        <authorList>
            <consortium name="The Broad Institute Genomics Platform"/>
            <consortium name="The Broad Institute Genome Sequencing Center for Infectious Disease"/>
            <person name="Wu L."/>
            <person name="Ma J."/>
        </authorList>
    </citation>
    <scope>NUCLEOTIDE SEQUENCE [LARGE SCALE GENOMIC DNA]</scope>
    <source>
        <strain evidence="5">KCTC 52277</strain>
    </source>
</reference>
<feature type="signal peptide" evidence="3">
    <location>
        <begin position="1"/>
        <end position="20"/>
    </location>
</feature>
<comment type="caution">
    <text evidence="4">The sequence shown here is derived from an EMBL/GenBank/DDBJ whole genome shotgun (WGS) entry which is preliminary data.</text>
</comment>
<dbReference type="Proteomes" id="UP001595621">
    <property type="component" value="Unassembled WGS sequence"/>
</dbReference>
<evidence type="ECO:0000313" key="5">
    <source>
        <dbReference type="Proteomes" id="UP001595621"/>
    </source>
</evidence>
<dbReference type="InterPro" id="IPR019734">
    <property type="entry name" value="TPR_rpt"/>
</dbReference>